<name>A0A5B8U505_9ACTN</name>
<dbReference type="RefSeq" id="WP_146919421.1">
    <property type="nucleotide sequence ID" value="NZ_CP042430.1"/>
</dbReference>
<dbReference type="InterPro" id="IPR029045">
    <property type="entry name" value="ClpP/crotonase-like_dom_sf"/>
</dbReference>
<dbReference type="GO" id="GO:0016853">
    <property type="term" value="F:isomerase activity"/>
    <property type="evidence" value="ECO:0007669"/>
    <property type="project" value="UniProtKB-KW"/>
</dbReference>
<comment type="similarity">
    <text evidence="2 6">Belongs to the enoyl-CoA hydratase/isomerase family.</text>
</comment>
<evidence type="ECO:0000256" key="6">
    <source>
        <dbReference type="RuleBase" id="RU003707"/>
    </source>
</evidence>
<dbReference type="PANTHER" id="PTHR43149">
    <property type="entry name" value="ENOYL-COA HYDRATASE"/>
    <property type="match status" value="1"/>
</dbReference>
<dbReference type="InterPro" id="IPR014748">
    <property type="entry name" value="Enoyl-CoA_hydra_C"/>
</dbReference>
<proteinExistence type="inferred from homology"/>
<organism evidence="7 8">
    <name type="scientific">Baekduia soli</name>
    <dbReference type="NCBI Taxonomy" id="496014"/>
    <lineage>
        <taxon>Bacteria</taxon>
        <taxon>Bacillati</taxon>
        <taxon>Actinomycetota</taxon>
        <taxon>Thermoleophilia</taxon>
        <taxon>Solirubrobacterales</taxon>
        <taxon>Baekduiaceae</taxon>
        <taxon>Baekduia</taxon>
    </lineage>
</organism>
<dbReference type="OrthoDB" id="8452484at2"/>
<accession>A0A5B8U505</accession>
<dbReference type="InterPro" id="IPR045002">
    <property type="entry name" value="Ech1-like"/>
</dbReference>
<dbReference type="EMBL" id="CP042430">
    <property type="protein sequence ID" value="QEC48174.1"/>
    <property type="molecule type" value="Genomic_DNA"/>
</dbReference>
<keyword evidence="8" id="KW-1185">Reference proteome</keyword>
<protein>
    <submittedName>
        <fullName evidence="7">Enoyl-CoA hydratase/isomerase family protein</fullName>
    </submittedName>
</protein>
<evidence type="ECO:0000256" key="3">
    <source>
        <dbReference type="ARBA" id="ARBA00022832"/>
    </source>
</evidence>
<evidence type="ECO:0000313" key="7">
    <source>
        <dbReference type="EMBL" id="QEC48174.1"/>
    </source>
</evidence>
<dbReference type="AlphaFoldDB" id="A0A5B8U505"/>
<reference evidence="7 8" key="1">
    <citation type="journal article" date="2018" name="J. Microbiol.">
        <title>Baekduia soli gen. nov., sp. nov., a novel bacterium isolated from the soil of Baekdu Mountain and proposal of a novel family name, Baekduiaceae fam. nov.</title>
        <authorList>
            <person name="An D.S."/>
            <person name="Siddiqi M.Z."/>
            <person name="Kim K.H."/>
            <person name="Yu H.S."/>
            <person name="Im W.T."/>
        </authorList>
    </citation>
    <scope>NUCLEOTIDE SEQUENCE [LARGE SCALE GENOMIC DNA]</scope>
    <source>
        <strain evidence="7 8">BR7-21</strain>
    </source>
</reference>
<keyword evidence="5 7" id="KW-0413">Isomerase</keyword>
<dbReference type="Pfam" id="PF00378">
    <property type="entry name" value="ECH_1"/>
    <property type="match status" value="1"/>
</dbReference>
<sequence>MSIVLTEDRGAVRHVVLNRPQKRNAFDDELVLGLRAALQAAAEDEAVHGVVVRGAGPMFSSGMDIGFLAGLSGDPAGLRPSRRTILETWNLLEEMSKPTIAQIHGACIGGAMELALACDLRVMAADAVIGLVETRIGLVPDVGGCSRLPAVVGLGRAKELVMTSRLVDGVEAERIGLVNRVAPAEELDAATDRLVGELLACAPRAVGLAKRVLDAAAKPALAVTLELEVCAQEVCARSEDFAEGTSAVAEKRPPAFSGR</sequence>
<dbReference type="Gene3D" id="3.90.226.10">
    <property type="entry name" value="2-enoyl-CoA Hydratase, Chain A, domain 1"/>
    <property type="match status" value="1"/>
</dbReference>
<gene>
    <name evidence="7" type="ORF">FSW04_11740</name>
</gene>
<keyword evidence="3" id="KW-0276">Fatty acid metabolism</keyword>
<dbReference type="PROSITE" id="PS00166">
    <property type="entry name" value="ENOYL_COA_HYDRATASE"/>
    <property type="match status" value="1"/>
</dbReference>
<dbReference type="Proteomes" id="UP000321805">
    <property type="component" value="Chromosome"/>
</dbReference>
<dbReference type="CDD" id="cd06558">
    <property type="entry name" value="crotonase-like"/>
    <property type="match status" value="1"/>
</dbReference>
<dbReference type="PANTHER" id="PTHR43149:SF1">
    <property type="entry name" value="DELTA(3,5)-DELTA(2,4)-DIENOYL-COA ISOMERASE, MITOCHONDRIAL"/>
    <property type="match status" value="1"/>
</dbReference>
<evidence type="ECO:0000256" key="1">
    <source>
        <dbReference type="ARBA" id="ARBA00005005"/>
    </source>
</evidence>
<evidence type="ECO:0000313" key="8">
    <source>
        <dbReference type="Proteomes" id="UP000321805"/>
    </source>
</evidence>
<comment type="pathway">
    <text evidence="1">Lipid metabolism; fatty acid beta-oxidation.</text>
</comment>
<evidence type="ECO:0000256" key="4">
    <source>
        <dbReference type="ARBA" id="ARBA00023098"/>
    </source>
</evidence>
<evidence type="ECO:0000256" key="2">
    <source>
        <dbReference type="ARBA" id="ARBA00005254"/>
    </source>
</evidence>
<keyword evidence="4" id="KW-0443">Lipid metabolism</keyword>
<dbReference type="SUPFAM" id="SSF52096">
    <property type="entry name" value="ClpP/crotonase"/>
    <property type="match status" value="1"/>
</dbReference>
<dbReference type="InterPro" id="IPR018376">
    <property type="entry name" value="Enoyl-CoA_hyd/isom_CS"/>
</dbReference>
<dbReference type="Gene3D" id="1.10.12.10">
    <property type="entry name" value="Lyase 2-enoyl-coa Hydratase, Chain A, domain 2"/>
    <property type="match status" value="1"/>
</dbReference>
<evidence type="ECO:0000256" key="5">
    <source>
        <dbReference type="ARBA" id="ARBA00023235"/>
    </source>
</evidence>
<dbReference type="GO" id="GO:0006631">
    <property type="term" value="P:fatty acid metabolic process"/>
    <property type="evidence" value="ECO:0007669"/>
    <property type="project" value="UniProtKB-KW"/>
</dbReference>
<dbReference type="KEGG" id="bsol:FSW04_11740"/>
<dbReference type="InterPro" id="IPR001753">
    <property type="entry name" value="Enoyl-CoA_hydra/iso"/>
</dbReference>